<evidence type="ECO:0000313" key="2">
    <source>
        <dbReference type="EMBL" id="EAZ17000.1"/>
    </source>
</evidence>
<dbReference type="AlphaFoldDB" id="A3C7D7"/>
<feature type="compositionally biased region" description="Pro residues" evidence="1">
    <location>
        <begin position="1"/>
        <end position="11"/>
    </location>
</feature>
<proteinExistence type="predicted"/>
<organism evidence="2">
    <name type="scientific">Oryza sativa subsp. japonica</name>
    <name type="common">Rice</name>
    <dbReference type="NCBI Taxonomy" id="39947"/>
    <lineage>
        <taxon>Eukaryota</taxon>
        <taxon>Viridiplantae</taxon>
        <taxon>Streptophyta</taxon>
        <taxon>Embryophyta</taxon>
        <taxon>Tracheophyta</taxon>
        <taxon>Spermatophyta</taxon>
        <taxon>Magnoliopsida</taxon>
        <taxon>Liliopsida</taxon>
        <taxon>Poales</taxon>
        <taxon>Poaceae</taxon>
        <taxon>BOP clade</taxon>
        <taxon>Oryzoideae</taxon>
        <taxon>Oryzeae</taxon>
        <taxon>Oryzinae</taxon>
        <taxon>Oryza</taxon>
        <taxon>Oryza sativa</taxon>
    </lineage>
</organism>
<dbReference type="PANTHER" id="PTHR31307:SF49">
    <property type="entry name" value="ALCOHOL DEHYDROGENASE TRANSCRIPTION FACTOR MYB_SANT-LIKE FAMILY PROTEIN"/>
    <property type="match status" value="1"/>
</dbReference>
<dbReference type="Proteomes" id="UP000007752">
    <property type="component" value="Chromosome 10"/>
</dbReference>
<evidence type="ECO:0008006" key="3">
    <source>
        <dbReference type="Google" id="ProtNLM"/>
    </source>
</evidence>
<evidence type="ECO:0000256" key="1">
    <source>
        <dbReference type="SAM" id="MobiDB-lite"/>
    </source>
</evidence>
<dbReference type="PANTHER" id="PTHR31307">
    <property type="entry name" value="TRIHELIX TRANSCRIPTION FACTOR ASIL2"/>
    <property type="match status" value="1"/>
</dbReference>
<gene>
    <name evidence="2" type="ORF">OsJ_32485</name>
</gene>
<protein>
    <recommendedName>
        <fullName evidence="3">Myb-like domain-containing protein</fullName>
    </recommendedName>
</protein>
<dbReference type="InterPro" id="IPR044823">
    <property type="entry name" value="ASIL1/2-like"/>
</dbReference>
<accession>A3C7D7</accession>
<dbReference type="EMBL" id="CM000147">
    <property type="protein sequence ID" value="EAZ17000.1"/>
    <property type="molecule type" value="Genomic_DNA"/>
</dbReference>
<feature type="region of interest" description="Disordered" evidence="1">
    <location>
        <begin position="1"/>
        <end position="52"/>
    </location>
</feature>
<name>A3C7D7_ORYSJ</name>
<sequence>MSSSSSPPPNPDALSSPDLPPLAAPASAAAAAAAAVSSGGPGGSGRRLPPPCWTHEETLALIEAYRDRWEGLRKGNLRASDWDDVAGAVTARCGRFPTGDAQVRRPREQPTAIKVEKSEEDAEAEAMAEVASALRAVGDKFLRMEERRLEISLQIEKERMESEMKRTQTLLDAQQLFVEAFLGKQQHHHHHHKKAKVISAAAAAATAAMDED</sequence>
<reference evidence="2" key="2">
    <citation type="submission" date="2008-12" db="EMBL/GenBank/DDBJ databases">
        <title>Improved gene annotation of the rice (Oryza sativa) genomes.</title>
        <authorList>
            <person name="Wang J."/>
            <person name="Li R."/>
            <person name="Fan W."/>
            <person name="Huang Q."/>
            <person name="Zhang J."/>
            <person name="Zhou Y."/>
            <person name="Hu Y."/>
            <person name="Zi S."/>
            <person name="Li J."/>
            <person name="Ni P."/>
            <person name="Zheng H."/>
            <person name="Zhang Y."/>
            <person name="Zhao M."/>
            <person name="Hao Q."/>
            <person name="McDermott J."/>
            <person name="Samudrala R."/>
            <person name="Kristiansen K."/>
            <person name="Wong G.K.-S."/>
        </authorList>
    </citation>
    <scope>NUCLEOTIDE SEQUENCE</scope>
</reference>
<feature type="compositionally biased region" description="Low complexity" evidence="1">
    <location>
        <begin position="24"/>
        <end position="38"/>
    </location>
</feature>
<reference evidence="2" key="1">
    <citation type="journal article" date="2005" name="PLoS Biol.">
        <title>The genomes of Oryza sativa: a history of duplications.</title>
        <authorList>
            <person name="Yu J."/>
            <person name="Wang J."/>
            <person name="Lin W."/>
            <person name="Li S."/>
            <person name="Li H."/>
            <person name="Zhou J."/>
            <person name="Ni P."/>
            <person name="Dong W."/>
            <person name="Hu S."/>
            <person name="Zeng C."/>
            <person name="Zhang J."/>
            <person name="Zhang Y."/>
            <person name="Li R."/>
            <person name="Xu Z."/>
            <person name="Li S."/>
            <person name="Li X."/>
            <person name="Zheng H."/>
            <person name="Cong L."/>
            <person name="Lin L."/>
            <person name="Yin J."/>
            <person name="Geng J."/>
            <person name="Li G."/>
            <person name="Shi J."/>
            <person name="Liu J."/>
            <person name="Lv H."/>
            <person name="Li J."/>
            <person name="Wang J."/>
            <person name="Deng Y."/>
            <person name="Ran L."/>
            <person name="Shi X."/>
            <person name="Wang X."/>
            <person name="Wu Q."/>
            <person name="Li C."/>
            <person name="Ren X."/>
            <person name="Wang J."/>
            <person name="Wang X."/>
            <person name="Li D."/>
            <person name="Liu D."/>
            <person name="Zhang X."/>
            <person name="Ji Z."/>
            <person name="Zhao W."/>
            <person name="Sun Y."/>
            <person name="Zhang Z."/>
            <person name="Bao J."/>
            <person name="Han Y."/>
            <person name="Dong L."/>
            <person name="Ji J."/>
            <person name="Chen P."/>
            <person name="Wu S."/>
            <person name="Liu J."/>
            <person name="Xiao Y."/>
            <person name="Bu D."/>
            <person name="Tan J."/>
            <person name="Yang L."/>
            <person name="Ye C."/>
            <person name="Zhang J."/>
            <person name="Xu J."/>
            <person name="Zhou Y."/>
            <person name="Yu Y."/>
            <person name="Zhang B."/>
            <person name="Zhuang S."/>
            <person name="Wei H."/>
            <person name="Liu B."/>
            <person name="Lei M."/>
            <person name="Yu H."/>
            <person name="Li Y."/>
            <person name="Xu H."/>
            <person name="Wei S."/>
            <person name="He X."/>
            <person name="Fang L."/>
            <person name="Zhang Z."/>
            <person name="Zhang Y."/>
            <person name="Huang X."/>
            <person name="Su Z."/>
            <person name="Tong W."/>
            <person name="Li J."/>
            <person name="Tong Z."/>
            <person name="Li S."/>
            <person name="Ye J."/>
            <person name="Wang L."/>
            <person name="Fang L."/>
            <person name="Lei T."/>
            <person name="Chen C."/>
            <person name="Chen H."/>
            <person name="Xu Z."/>
            <person name="Li H."/>
            <person name="Huang H."/>
            <person name="Zhang F."/>
            <person name="Xu H."/>
            <person name="Li N."/>
            <person name="Zhao C."/>
            <person name="Li S."/>
            <person name="Dong L."/>
            <person name="Huang Y."/>
            <person name="Li L."/>
            <person name="Xi Y."/>
            <person name="Qi Q."/>
            <person name="Li W."/>
            <person name="Zhang B."/>
            <person name="Hu W."/>
            <person name="Zhang Y."/>
            <person name="Tian X."/>
            <person name="Jiao Y."/>
            <person name="Liang X."/>
            <person name="Jin J."/>
            <person name="Gao L."/>
            <person name="Zheng W."/>
            <person name="Hao B."/>
            <person name="Liu S."/>
            <person name="Wang W."/>
            <person name="Yuan L."/>
            <person name="Cao M."/>
            <person name="McDermott J."/>
            <person name="Samudrala R."/>
            <person name="Wang J."/>
            <person name="Wong G.K."/>
            <person name="Yang H."/>
        </authorList>
    </citation>
    <scope>NUCLEOTIDE SEQUENCE [LARGE SCALE GENOMIC DNA]</scope>
</reference>